<dbReference type="GO" id="GO:0016042">
    <property type="term" value="P:lipid catabolic process"/>
    <property type="evidence" value="ECO:0007669"/>
    <property type="project" value="InterPro"/>
</dbReference>
<gene>
    <name evidence="1" type="ORF">C4F51_04485</name>
</gene>
<dbReference type="GO" id="GO:0004806">
    <property type="term" value="F:triacylglycerol lipase activity"/>
    <property type="evidence" value="ECO:0007669"/>
    <property type="project" value="InterPro"/>
</dbReference>
<keyword evidence="2" id="KW-1185">Reference proteome</keyword>
<proteinExistence type="predicted"/>
<reference evidence="1" key="1">
    <citation type="submission" date="2018-07" db="EMBL/GenBank/DDBJ databases">
        <title>Genome assembly of strain Ka43.</title>
        <authorList>
            <person name="Kukolya J."/>
            <person name="Nagy I."/>
            <person name="Horvath B."/>
            <person name="Toth A."/>
        </authorList>
    </citation>
    <scope>NUCLEOTIDE SEQUENCE</scope>
    <source>
        <strain evidence="1">KB43</strain>
    </source>
</reference>
<dbReference type="SUPFAM" id="SSF53474">
    <property type="entry name" value="alpha/beta-Hydrolases"/>
    <property type="match status" value="1"/>
</dbReference>
<sequence length="432" mass="46200">MKIDKNSRWNFCAWLAGLLLPWLPVISAPVFANSQAAFFAPEPDAYVGDGRVSAFYHWREAIPRQPGQLLRSETLDKSVGLSAASEQHRILFTSTDGVSGSDPIAVSGAVFIPPGKAPDGGWPVVAWGHGTLGVADICAPSWQGRSLRDVRYLNSWLEQGFAVVASDYQGIGVPGFNPQFNNRSNAWTILDSVRAARHQHKNLSNKILLVGQSQGGSAVVVAAGYAKDYAPDLQLLGTIGTGIVYTSLADAGKVRPLDPARQQRFDPSIAYGFYHVIAAEALNPALDIKQIYTDEGLLLLHQARSSCLAALTSDVSGLQLTPARTFRSGDSRRAYDAPADDVGRPFPTVALAQPLFIGVGEKDGLVSTGNKLAADACSAGTSVHFYVYPDHDHSSTVNTSLKDSLPFAKALLRGEIPPSSCDTTSRVANSLR</sequence>
<comment type="caution">
    <text evidence="1">The sequence shown here is derived from an EMBL/GenBank/DDBJ whole genome shotgun (WGS) entry which is preliminary data.</text>
</comment>
<dbReference type="EMBL" id="PRDL01000001">
    <property type="protein sequence ID" value="MBE8716441.1"/>
    <property type="molecule type" value="Genomic_DNA"/>
</dbReference>
<dbReference type="RefSeq" id="WP_193907526.1">
    <property type="nucleotide sequence ID" value="NZ_PRDL01000001.1"/>
</dbReference>
<protein>
    <submittedName>
        <fullName evidence="1">Alpha/beta hydrolase</fullName>
    </submittedName>
</protein>
<dbReference type="AlphaFoldDB" id="A0A928YSI0"/>
<dbReference type="PIRSF" id="PIRSF029171">
    <property type="entry name" value="Esterase_LipA"/>
    <property type="match status" value="1"/>
</dbReference>
<dbReference type="InterPro" id="IPR005152">
    <property type="entry name" value="Lipase_secreted"/>
</dbReference>
<keyword evidence="1" id="KW-0378">Hydrolase</keyword>
<accession>A0A928YSI0</accession>
<organism evidence="1 2">
    <name type="scientific">Cellvibrio polysaccharolyticus</name>
    <dbReference type="NCBI Taxonomy" id="2082724"/>
    <lineage>
        <taxon>Bacteria</taxon>
        <taxon>Pseudomonadati</taxon>
        <taxon>Pseudomonadota</taxon>
        <taxon>Gammaproteobacteria</taxon>
        <taxon>Cellvibrionales</taxon>
        <taxon>Cellvibrionaceae</taxon>
        <taxon>Cellvibrio</taxon>
    </lineage>
</organism>
<dbReference type="Gene3D" id="3.40.50.1820">
    <property type="entry name" value="alpha/beta hydrolase"/>
    <property type="match status" value="2"/>
</dbReference>
<evidence type="ECO:0000313" key="2">
    <source>
        <dbReference type="Proteomes" id="UP000652567"/>
    </source>
</evidence>
<name>A0A928YSI0_9GAMM</name>
<dbReference type="Proteomes" id="UP000652567">
    <property type="component" value="Unassembled WGS sequence"/>
</dbReference>
<evidence type="ECO:0000313" key="1">
    <source>
        <dbReference type="EMBL" id="MBE8716441.1"/>
    </source>
</evidence>
<dbReference type="PANTHER" id="PTHR34853">
    <property type="match status" value="1"/>
</dbReference>
<dbReference type="Pfam" id="PF03583">
    <property type="entry name" value="LIP"/>
    <property type="match status" value="1"/>
</dbReference>
<dbReference type="InterPro" id="IPR029058">
    <property type="entry name" value="AB_hydrolase_fold"/>
</dbReference>
<dbReference type="PANTHER" id="PTHR34853:SF1">
    <property type="entry name" value="LIPASE 5"/>
    <property type="match status" value="1"/>
</dbReference>